<dbReference type="STRING" id="350058.Mvan_1085"/>
<dbReference type="HOGENOM" id="CLU_2554703_0_0_11"/>
<evidence type="ECO:0000313" key="1">
    <source>
        <dbReference type="EMBL" id="ABM11922.1"/>
    </source>
</evidence>
<name>A1T422_MYCVP</name>
<reference evidence="1" key="1">
    <citation type="submission" date="2006-12" db="EMBL/GenBank/DDBJ databases">
        <title>Complete sequence of Mycobacterium vanbaalenii PYR-1.</title>
        <authorList>
            <consortium name="US DOE Joint Genome Institute"/>
            <person name="Copeland A."/>
            <person name="Lucas S."/>
            <person name="Lapidus A."/>
            <person name="Barry K."/>
            <person name="Detter J.C."/>
            <person name="Glavina del Rio T."/>
            <person name="Hammon N."/>
            <person name="Israni S."/>
            <person name="Dalin E."/>
            <person name="Tice H."/>
            <person name="Pitluck S."/>
            <person name="Singan V."/>
            <person name="Schmutz J."/>
            <person name="Larimer F."/>
            <person name="Land M."/>
            <person name="Hauser L."/>
            <person name="Kyrpides N."/>
            <person name="Anderson I.J."/>
            <person name="Miller C."/>
            <person name="Richardson P."/>
        </authorList>
    </citation>
    <scope>NUCLEOTIDE SEQUENCE [LARGE SCALE GENOMIC DNA]</scope>
    <source>
        <strain evidence="1">PYR-1</strain>
    </source>
</reference>
<dbReference type="EMBL" id="CP000511">
    <property type="protein sequence ID" value="ABM11922.1"/>
    <property type="molecule type" value="Genomic_DNA"/>
</dbReference>
<dbReference type="RefSeq" id="WP_011778357.1">
    <property type="nucleotide sequence ID" value="NC_008726.1"/>
</dbReference>
<gene>
    <name evidence="1" type="ordered locus">Mvan_1085</name>
</gene>
<protein>
    <submittedName>
        <fullName evidence="1">Uncharacterized protein</fullName>
    </submittedName>
</protein>
<evidence type="ECO:0000313" key="2">
    <source>
        <dbReference type="Proteomes" id="UP000009159"/>
    </source>
</evidence>
<dbReference type="eggNOG" id="ENOG50321NT">
    <property type="taxonomic scope" value="Bacteria"/>
</dbReference>
<organism evidence="1 2">
    <name type="scientific">Mycolicibacterium vanbaalenii (strain DSM 7251 / JCM 13017 / BCRC 16820 / KCTC 9966 / NRRL B-24157 / PYR-1)</name>
    <name type="common">Mycobacterium vanbaalenii</name>
    <dbReference type="NCBI Taxonomy" id="350058"/>
    <lineage>
        <taxon>Bacteria</taxon>
        <taxon>Bacillati</taxon>
        <taxon>Actinomycetota</taxon>
        <taxon>Actinomycetes</taxon>
        <taxon>Mycobacteriales</taxon>
        <taxon>Mycobacteriaceae</taxon>
        <taxon>Mycolicibacterium</taxon>
    </lineage>
</organism>
<keyword evidence="2" id="KW-1185">Reference proteome</keyword>
<dbReference type="AlphaFoldDB" id="A1T422"/>
<dbReference type="Proteomes" id="UP000009159">
    <property type="component" value="Chromosome"/>
</dbReference>
<sequence>MVATRGEAAQYLKDAGGLKLVVLGAEGQQIAAMFVQGSVRYDEEASTFIAVVEDGRLMGELVVDETVGYDENIDAFVIRSVR</sequence>
<dbReference type="KEGG" id="mva:Mvan_1085"/>
<proteinExistence type="predicted"/>
<accession>A1T422</accession>